<protein>
    <submittedName>
        <fullName evidence="1">Uncharacterized protein</fullName>
    </submittedName>
</protein>
<dbReference type="EnsemblPlants" id="AVESA.00010b.r2.2AG0211980.1">
    <property type="protein sequence ID" value="AVESA.00010b.r2.2AG0211980.1.CDS"/>
    <property type="gene ID" value="AVESA.00010b.r2.2AG0211980"/>
</dbReference>
<reference evidence="1" key="2">
    <citation type="submission" date="2025-09" db="UniProtKB">
        <authorList>
            <consortium name="EnsemblPlants"/>
        </authorList>
    </citation>
    <scope>IDENTIFICATION</scope>
</reference>
<evidence type="ECO:0000313" key="1">
    <source>
        <dbReference type="EnsemblPlants" id="AVESA.00010b.r2.2AG0211980.1.CDS"/>
    </source>
</evidence>
<proteinExistence type="predicted"/>
<evidence type="ECO:0000313" key="2">
    <source>
        <dbReference type="Proteomes" id="UP001732700"/>
    </source>
</evidence>
<dbReference type="Proteomes" id="UP001732700">
    <property type="component" value="Chromosome 2A"/>
</dbReference>
<sequence>MEIEGEGFDTEVEDDKILSQDANMLYETQTDNEMSHEILRMIITSVQKRERRKSAKKLKRKRLPITTTKENGSEADDERKAYSRCSITFLSKVLQRVHTCPRYVELVKWLGFSEILNLDNCTVPRCFVQWVADNVCTDREVIQIGSKEIKLSPQTVQETLGTPTGDLLVDSDEELGKAAFLAIFGLSEVPSIRFFGKMILAKEVLPDNVFCRCFMSVCLGTFLCPNSSTKLSTKYMGALAVVDKIRCRNWSKFIHEWMIFYIKKYLREPQNTRHLTQTLGGCIYHLAIRSLDFIDFTPVQIPSTLPRIRVWKGNLIKIFSDMYLGTNGKYGAYPVKHISQTCYSIDSRIPTCGVENDEILEQLIDGAIGDLVQPKLRHDISRKFKSIMKNEETKICMKAKDLVIKVIQAIVSNINGSQDTLKISGSEGCSYKTANESQTTVKLSEEDDVHFEDDNADDALVERKKRRTEANVLYETSDGNEHRQHSDRISYCPQASHILLPLHEETKETEGSTSQMFPSASLNHMILGNHISQQKESCVDVSSQVCELNKLDDTKGENLMDLNVKCIEEGNEDFHGFNAPTPKTQSQKYNDINNDHSQGTLHYENVRELDAQSTAIKRSAYLEIARSKYFFQDEGVPSFRLMECVDDNGKTIDEPELFRPVGMDDYSYNEMCELAISKCKEEENKEAENNVTEKQQTTGTITLNMNVTGRTSNTSRSDNAKDNLQNDCEMSIQCAQRRTSITGLTDSPVRNPNFVDLVSPIPTMSSINSFKIEQSCSTAAKSHDYREALIVGRRLFEDSDADYNNSNSRNKGAARELLNNLESSPEVQILGEKSVKYASNSMSNEMDEFYNTSLSLGHSISRDGKENCLPKRIPLRSKYVCSPYDVQTSIGIKV</sequence>
<reference evidence="1" key="1">
    <citation type="submission" date="2021-05" db="EMBL/GenBank/DDBJ databases">
        <authorList>
            <person name="Scholz U."/>
            <person name="Mascher M."/>
            <person name="Fiebig A."/>
        </authorList>
    </citation>
    <scope>NUCLEOTIDE SEQUENCE [LARGE SCALE GENOMIC DNA]</scope>
</reference>
<organism evidence="1 2">
    <name type="scientific">Avena sativa</name>
    <name type="common">Oat</name>
    <dbReference type="NCBI Taxonomy" id="4498"/>
    <lineage>
        <taxon>Eukaryota</taxon>
        <taxon>Viridiplantae</taxon>
        <taxon>Streptophyta</taxon>
        <taxon>Embryophyta</taxon>
        <taxon>Tracheophyta</taxon>
        <taxon>Spermatophyta</taxon>
        <taxon>Magnoliopsida</taxon>
        <taxon>Liliopsida</taxon>
        <taxon>Poales</taxon>
        <taxon>Poaceae</taxon>
        <taxon>BOP clade</taxon>
        <taxon>Pooideae</taxon>
        <taxon>Poodae</taxon>
        <taxon>Poeae</taxon>
        <taxon>Poeae Chloroplast Group 1 (Aveneae type)</taxon>
        <taxon>Aveninae</taxon>
        <taxon>Avena</taxon>
    </lineage>
</organism>
<name>A0ACD5U983_AVESA</name>
<keyword evidence="2" id="KW-1185">Reference proteome</keyword>
<accession>A0ACD5U983</accession>